<organism evidence="1 2">
    <name type="scientific">Persicobacter psychrovividus</name>
    <dbReference type="NCBI Taxonomy" id="387638"/>
    <lineage>
        <taxon>Bacteria</taxon>
        <taxon>Pseudomonadati</taxon>
        <taxon>Bacteroidota</taxon>
        <taxon>Cytophagia</taxon>
        <taxon>Cytophagales</taxon>
        <taxon>Persicobacteraceae</taxon>
        <taxon>Persicobacter</taxon>
    </lineage>
</organism>
<name>A0ABM7VBH3_9BACT</name>
<gene>
    <name evidence="1" type="ORF">PEPS_05400</name>
</gene>
<protein>
    <submittedName>
        <fullName evidence="1">Uncharacterized protein</fullName>
    </submittedName>
</protein>
<evidence type="ECO:0000313" key="1">
    <source>
        <dbReference type="EMBL" id="BDC98259.1"/>
    </source>
</evidence>
<keyword evidence="2" id="KW-1185">Reference proteome</keyword>
<proteinExistence type="predicted"/>
<dbReference type="EMBL" id="AP025292">
    <property type="protein sequence ID" value="BDC98259.1"/>
    <property type="molecule type" value="Genomic_DNA"/>
</dbReference>
<reference evidence="1 2" key="1">
    <citation type="submission" date="2021-12" db="EMBL/GenBank/DDBJ databases">
        <title>Genome sequencing of bacteria with rrn-lacking chromosome and rrn-plasmid.</title>
        <authorList>
            <person name="Anda M."/>
            <person name="Iwasaki W."/>
        </authorList>
    </citation>
    <scope>NUCLEOTIDE SEQUENCE [LARGE SCALE GENOMIC DNA]</scope>
    <source>
        <strain evidence="1 2">NBRC 101262</strain>
    </source>
</reference>
<evidence type="ECO:0000313" key="2">
    <source>
        <dbReference type="Proteomes" id="UP001354989"/>
    </source>
</evidence>
<dbReference type="Proteomes" id="UP001354989">
    <property type="component" value="Chromosome"/>
</dbReference>
<accession>A0ABM7VBH3</accession>
<sequence length="33" mass="4087">MIKYRLSIFFISDKQNYTIEYSIQKTYRSTKYG</sequence>